<evidence type="ECO:0000313" key="1">
    <source>
        <dbReference type="EMBL" id="PWK58206.1"/>
    </source>
</evidence>
<reference evidence="1 2" key="1">
    <citation type="submission" date="2018-05" db="EMBL/GenBank/DDBJ databases">
        <title>Genomic Encyclopedia of Type Strains, Phase IV (KMG-IV): sequencing the most valuable type-strain genomes for metagenomic binning, comparative biology and taxonomic classification.</title>
        <authorList>
            <person name="Goeker M."/>
        </authorList>
    </citation>
    <scope>NUCLEOTIDE SEQUENCE [LARGE SCALE GENOMIC DNA]</scope>
    <source>
        <strain evidence="1 2">DSM 103371</strain>
    </source>
</reference>
<dbReference type="Proteomes" id="UP000245390">
    <property type="component" value="Unassembled WGS sequence"/>
</dbReference>
<dbReference type="AlphaFoldDB" id="A0A316GE47"/>
<comment type="caution">
    <text evidence="1">The sequence shown here is derived from an EMBL/GenBank/DDBJ whole genome shotgun (WGS) entry which is preliminary data.</text>
</comment>
<protein>
    <submittedName>
        <fullName evidence="1">Uncharacterized protein</fullName>
    </submittedName>
</protein>
<gene>
    <name evidence="1" type="ORF">C8D95_10111</name>
</gene>
<name>A0A316GE47_9RHOB</name>
<sequence length="35" mass="4047">MVMSGLTDEFPRITHAEARRDIKHSLGSTEWMQKS</sequence>
<organism evidence="1 2">
    <name type="scientific">Silicimonas algicola</name>
    <dbReference type="NCBI Taxonomy" id="1826607"/>
    <lineage>
        <taxon>Bacteria</taxon>
        <taxon>Pseudomonadati</taxon>
        <taxon>Pseudomonadota</taxon>
        <taxon>Alphaproteobacteria</taxon>
        <taxon>Rhodobacterales</taxon>
        <taxon>Paracoccaceae</taxon>
    </lineage>
</organism>
<dbReference type="EMBL" id="QGGV01000001">
    <property type="protein sequence ID" value="PWK58206.1"/>
    <property type="molecule type" value="Genomic_DNA"/>
</dbReference>
<evidence type="ECO:0000313" key="2">
    <source>
        <dbReference type="Proteomes" id="UP000245390"/>
    </source>
</evidence>
<keyword evidence="2" id="KW-1185">Reference proteome</keyword>
<accession>A0A316GE47</accession>
<proteinExistence type="predicted"/>